<accession>A0A3P3QE37</accession>
<protein>
    <recommendedName>
        <fullName evidence="2">Ribosome-binding factor A</fullName>
    </recommendedName>
</protein>
<comment type="subcellular location">
    <subcellularLocation>
        <location evidence="2">Cytoplasm</location>
    </subcellularLocation>
</comment>
<comment type="similarity">
    <text evidence="2">Belongs to the RbfA family.</text>
</comment>
<evidence type="ECO:0000256" key="2">
    <source>
        <dbReference type="HAMAP-Rule" id="MF_00003"/>
    </source>
</evidence>
<dbReference type="AlphaFoldDB" id="A0A3P3QE37"/>
<dbReference type="InterPro" id="IPR015946">
    <property type="entry name" value="KH_dom-like_a/b"/>
</dbReference>
<dbReference type="RefSeq" id="WP_046519465.1">
    <property type="nucleotide sequence ID" value="NZ_LAVS01000012.1"/>
</dbReference>
<evidence type="ECO:0000256" key="1">
    <source>
        <dbReference type="ARBA" id="ARBA00022517"/>
    </source>
</evidence>
<dbReference type="NCBIfam" id="TIGR00082">
    <property type="entry name" value="rbfA"/>
    <property type="match status" value="1"/>
</dbReference>
<dbReference type="HAMAP" id="MF_00003">
    <property type="entry name" value="RbfA"/>
    <property type="match status" value="1"/>
</dbReference>
<organism evidence="4 5">
    <name type="scientific">Rheinheimera mesophila</name>
    <dbReference type="NCBI Taxonomy" id="1547515"/>
    <lineage>
        <taxon>Bacteria</taxon>
        <taxon>Pseudomonadati</taxon>
        <taxon>Pseudomonadota</taxon>
        <taxon>Gammaproteobacteria</taxon>
        <taxon>Chromatiales</taxon>
        <taxon>Chromatiaceae</taxon>
        <taxon>Rheinheimera</taxon>
    </lineage>
</organism>
<comment type="caution">
    <text evidence="4">The sequence shown here is derived from an EMBL/GenBank/DDBJ whole genome shotgun (WGS) entry which is preliminary data.</text>
</comment>
<dbReference type="Pfam" id="PF02033">
    <property type="entry name" value="RBFA"/>
    <property type="match status" value="1"/>
</dbReference>
<evidence type="ECO:0000313" key="5">
    <source>
        <dbReference type="Proteomes" id="UP000276260"/>
    </source>
</evidence>
<dbReference type="OrthoDB" id="307788at2"/>
<keyword evidence="1 2" id="KW-0690">Ribosome biogenesis</keyword>
<name>A0A3P3QE37_9GAMM</name>
<reference evidence="4 5" key="1">
    <citation type="submission" date="2018-11" db="EMBL/GenBank/DDBJ databases">
        <title>Draft genome analysis of Rheinheimera mesophila isolated from an industrial waste site.</title>
        <authorList>
            <person name="Yu Q."/>
            <person name="Qi Y."/>
            <person name="Zhang H."/>
            <person name="Lu Y."/>
            <person name="Pu J."/>
        </authorList>
    </citation>
    <scope>NUCLEOTIDE SEQUENCE [LARGE SCALE GENOMIC DNA]</scope>
    <source>
        <strain evidence="4 5">IITR13</strain>
    </source>
</reference>
<dbReference type="InterPro" id="IPR000238">
    <property type="entry name" value="RbfA"/>
</dbReference>
<keyword evidence="2" id="KW-0963">Cytoplasm</keyword>
<dbReference type="GO" id="GO:0030490">
    <property type="term" value="P:maturation of SSU-rRNA"/>
    <property type="evidence" value="ECO:0007669"/>
    <property type="project" value="UniProtKB-UniRule"/>
</dbReference>
<evidence type="ECO:0000313" key="4">
    <source>
        <dbReference type="EMBL" id="RRJ19401.1"/>
    </source>
</evidence>
<sequence>MAKEFSRVDRLSQQMQQEIAVILQREIKDPRLHNMITVSDVNVSRDLSHAKIYVTFLGLEAEKVKANLDILNDAVGYIRSLIAKRIQARIVPTIRFYFDQSLDQGIRMANLVEQVRRDDEKRRIEAGQEPERKAKVDKDEEE</sequence>
<dbReference type="InterPro" id="IPR023799">
    <property type="entry name" value="RbfA_dom_sf"/>
</dbReference>
<dbReference type="GO" id="GO:0043024">
    <property type="term" value="F:ribosomal small subunit binding"/>
    <property type="evidence" value="ECO:0007669"/>
    <property type="project" value="TreeGrafter"/>
</dbReference>
<feature type="region of interest" description="Disordered" evidence="3">
    <location>
        <begin position="119"/>
        <end position="142"/>
    </location>
</feature>
<comment type="subunit">
    <text evidence="2">Monomer. Binds 30S ribosomal subunits, but not 50S ribosomal subunits or 70S ribosomes.</text>
</comment>
<dbReference type="PANTHER" id="PTHR33515">
    <property type="entry name" value="RIBOSOME-BINDING FACTOR A, CHLOROPLASTIC-RELATED"/>
    <property type="match status" value="1"/>
</dbReference>
<dbReference type="SUPFAM" id="SSF89919">
    <property type="entry name" value="Ribosome-binding factor A, RbfA"/>
    <property type="match status" value="1"/>
</dbReference>
<evidence type="ECO:0000256" key="3">
    <source>
        <dbReference type="SAM" id="MobiDB-lite"/>
    </source>
</evidence>
<dbReference type="EMBL" id="RRCF01000004">
    <property type="protein sequence ID" value="RRJ19401.1"/>
    <property type="molecule type" value="Genomic_DNA"/>
</dbReference>
<gene>
    <name evidence="2 4" type="primary">rbfA</name>
    <name evidence="4" type="ORF">EIK76_13130</name>
</gene>
<comment type="function">
    <text evidence="2">One of several proteins that assist in the late maturation steps of the functional core of the 30S ribosomal subunit. Associates with free 30S ribosomal subunits (but not with 30S subunits that are part of 70S ribosomes or polysomes). Required for efficient processing of 16S rRNA. May interact with the 5'-terminal helix region of 16S rRNA.</text>
</comment>
<dbReference type="Proteomes" id="UP000276260">
    <property type="component" value="Unassembled WGS sequence"/>
</dbReference>
<dbReference type="GO" id="GO:0005829">
    <property type="term" value="C:cytosol"/>
    <property type="evidence" value="ECO:0007669"/>
    <property type="project" value="TreeGrafter"/>
</dbReference>
<dbReference type="Gene3D" id="3.30.300.20">
    <property type="match status" value="1"/>
</dbReference>
<dbReference type="PANTHER" id="PTHR33515:SF1">
    <property type="entry name" value="RIBOSOME-BINDING FACTOR A, CHLOROPLASTIC-RELATED"/>
    <property type="match status" value="1"/>
</dbReference>
<proteinExistence type="inferred from homology"/>
<keyword evidence="5" id="KW-1185">Reference proteome</keyword>